<feature type="transmembrane region" description="Helical" evidence="1">
    <location>
        <begin position="93"/>
        <end position="111"/>
    </location>
</feature>
<keyword evidence="1" id="KW-0812">Transmembrane</keyword>
<organism evidence="2 3">
    <name type="scientific">Eubacterium limosum</name>
    <dbReference type="NCBI Taxonomy" id="1736"/>
    <lineage>
        <taxon>Bacteria</taxon>
        <taxon>Bacillati</taxon>
        <taxon>Bacillota</taxon>
        <taxon>Clostridia</taxon>
        <taxon>Eubacteriales</taxon>
        <taxon>Eubacteriaceae</taxon>
        <taxon>Eubacterium</taxon>
    </lineage>
</organism>
<feature type="transmembrane region" description="Helical" evidence="1">
    <location>
        <begin position="232"/>
        <end position="250"/>
    </location>
</feature>
<accession>A0ABT5UJH2</accession>
<proteinExistence type="predicted"/>
<sequence length="345" mass="39564">MTIYILNLILIIIYDKIFKKLKKGRGIYIVVISIQLFCILALRGFTVGVDLDNYIAYYKIIGQMPLTANFMGIEKGYVLYNSILGHLSSDPRFFFVITSAALVVGISKFIYDYSKIPWLSYFLFITLGFYAIDFGLLRQALAIIIVINGFKYVENGKFWKFGMCIVLATLFHSTASFCILIYFLRYLKFTIPNILAMLVCSGFIYISRRQIISFFLPFASNDYSQLLISGEGYGMLLMLSTITILSIVFGKKLIVEESRITFQFYVLLTGIVLQLLATGFSLFSRIVFYFSIIIIAFIPEIIEGQEDKKLKWIATFCVVGLCLFFYIYGLNSDGNTLVPYLFMWE</sequence>
<evidence type="ECO:0000256" key="1">
    <source>
        <dbReference type="SAM" id="Phobius"/>
    </source>
</evidence>
<feature type="transmembrane region" description="Helical" evidence="1">
    <location>
        <begin position="118"/>
        <end position="147"/>
    </location>
</feature>
<feature type="transmembrane region" description="Helical" evidence="1">
    <location>
        <begin position="262"/>
        <end position="280"/>
    </location>
</feature>
<dbReference type="Proteomes" id="UP001215087">
    <property type="component" value="Unassembled WGS sequence"/>
</dbReference>
<dbReference type="RefSeq" id="WP_227207274.1">
    <property type="nucleotide sequence ID" value="NZ_JAJCLO010000006.1"/>
</dbReference>
<dbReference type="Pfam" id="PF14897">
    <property type="entry name" value="EpsG"/>
    <property type="match status" value="1"/>
</dbReference>
<gene>
    <name evidence="2" type="ORF">PTZ04_02205</name>
</gene>
<feature type="transmembrane region" description="Helical" evidence="1">
    <location>
        <begin position="191"/>
        <end position="212"/>
    </location>
</feature>
<evidence type="ECO:0000313" key="2">
    <source>
        <dbReference type="EMBL" id="MDE1469062.1"/>
    </source>
</evidence>
<name>A0ABT5UJH2_EUBLI</name>
<reference evidence="2 3" key="1">
    <citation type="submission" date="2023-02" db="EMBL/GenBank/DDBJ databases">
        <title>Comparative genome analysis of Eubacterium limosum species.</title>
        <authorList>
            <person name="Bak J.E."/>
        </authorList>
    </citation>
    <scope>NUCLEOTIDE SEQUENCE [LARGE SCALE GENOMIC DNA]</scope>
    <source>
        <strain evidence="2 3">KGMB01548</strain>
    </source>
</reference>
<protein>
    <submittedName>
        <fullName evidence="2">EpsG family protein</fullName>
    </submittedName>
</protein>
<feature type="transmembrane region" description="Helical" evidence="1">
    <location>
        <begin position="26"/>
        <end position="45"/>
    </location>
</feature>
<feature type="transmembrane region" description="Helical" evidence="1">
    <location>
        <begin position="310"/>
        <end position="329"/>
    </location>
</feature>
<comment type="caution">
    <text evidence="2">The sequence shown here is derived from an EMBL/GenBank/DDBJ whole genome shotgun (WGS) entry which is preliminary data.</text>
</comment>
<dbReference type="EMBL" id="JAQSVD010000001">
    <property type="protein sequence ID" value="MDE1469062.1"/>
    <property type="molecule type" value="Genomic_DNA"/>
</dbReference>
<keyword evidence="1" id="KW-1133">Transmembrane helix</keyword>
<evidence type="ECO:0000313" key="3">
    <source>
        <dbReference type="Proteomes" id="UP001215087"/>
    </source>
</evidence>
<keyword evidence="3" id="KW-1185">Reference proteome</keyword>
<dbReference type="InterPro" id="IPR049458">
    <property type="entry name" value="EpsG-like"/>
</dbReference>
<feature type="transmembrane region" description="Helical" evidence="1">
    <location>
        <begin position="159"/>
        <end position="184"/>
    </location>
</feature>
<feature type="transmembrane region" description="Helical" evidence="1">
    <location>
        <begin position="286"/>
        <end position="303"/>
    </location>
</feature>
<keyword evidence="1" id="KW-0472">Membrane</keyword>